<dbReference type="EMBL" id="NKQK01000023">
    <property type="protein sequence ID" value="PSR96852.1"/>
    <property type="molecule type" value="Genomic_DNA"/>
</dbReference>
<reference evidence="4" key="2">
    <citation type="journal article" date="2018" name="BMC Genomics">
        <title>A manually annotated Actinidia chinensis var. chinensis (kiwifruit) genome highlights the challenges associated with draft genomes and gene prediction in plants.</title>
        <authorList>
            <person name="Pilkington S.M."/>
            <person name="Crowhurst R."/>
            <person name="Hilario E."/>
            <person name="Nardozza S."/>
            <person name="Fraser L."/>
            <person name="Peng Y."/>
            <person name="Gunaseelan K."/>
            <person name="Simpson R."/>
            <person name="Tahir J."/>
            <person name="Deroles S.C."/>
            <person name="Templeton K."/>
            <person name="Luo Z."/>
            <person name="Davy M."/>
            <person name="Cheng C."/>
            <person name="McNeilage M."/>
            <person name="Scaglione D."/>
            <person name="Liu Y."/>
            <person name="Zhang Q."/>
            <person name="Datson P."/>
            <person name="De Silva N."/>
            <person name="Gardiner S.E."/>
            <person name="Bassett H."/>
            <person name="Chagne D."/>
            <person name="McCallum J."/>
            <person name="Dzierzon H."/>
            <person name="Deng C."/>
            <person name="Wang Y.Y."/>
            <person name="Barron L."/>
            <person name="Manako K."/>
            <person name="Bowen J."/>
            <person name="Foster T.M."/>
            <person name="Erridge Z.A."/>
            <person name="Tiffin H."/>
            <person name="Waite C.N."/>
            <person name="Davies K.M."/>
            <person name="Grierson E.P."/>
            <person name="Laing W.A."/>
            <person name="Kirk R."/>
            <person name="Chen X."/>
            <person name="Wood M."/>
            <person name="Montefiori M."/>
            <person name="Brummell D.A."/>
            <person name="Schwinn K.E."/>
            <person name="Catanach A."/>
            <person name="Fullerton C."/>
            <person name="Li D."/>
            <person name="Meiyalaghan S."/>
            <person name="Nieuwenhuizen N."/>
            <person name="Read N."/>
            <person name="Prakash R."/>
            <person name="Hunter D."/>
            <person name="Zhang H."/>
            <person name="McKenzie M."/>
            <person name="Knabel M."/>
            <person name="Harris A."/>
            <person name="Allan A.C."/>
            <person name="Gleave A."/>
            <person name="Chen A."/>
            <person name="Janssen B.J."/>
            <person name="Plunkett B."/>
            <person name="Ampomah-Dwamena C."/>
            <person name="Voogd C."/>
            <person name="Leif D."/>
            <person name="Lafferty D."/>
            <person name="Souleyre E.J.F."/>
            <person name="Varkonyi-Gasic E."/>
            <person name="Gambi F."/>
            <person name="Hanley J."/>
            <person name="Yao J.L."/>
            <person name="Cheung J."/>
            <person name="David K.M."/>
            <person name="Warren B."/>
            <person name="Marsh K."/>
            <person name="Snowden K.C."/>
            <person name="Lin-Wang K."/>
            <person name="Brian L."/>
            <person name="Martinez-Sanchez M."/>
            <person name="Wang M."/>
            <person name="Ileperuma N."/>
            <person name="Macnee N."/>
            <person name="Campin R."/>
            <person name="McAtee P."/>
            <person name="Drummond R.S.M."/>
            <person name="Espley R.V."/>
            <person name="Ireland H.S."/>
            <person name="Wu R."/>
            <person name="Atkinson R.G."/>
            <person name="Karunairetnam S."/>
            <person name="Bulley S."/>
            <person name="Chunkath S."/>
            <person name="Hanley Z."/>
            <person name="Storey R."/>
            <person name="Thrimawithana A.H."/>
            <person name="Thomson S."/>
            <person name="David C."/>
            <person name="Testolin R."/>
            <person name="Huang H."/>
            <person name="Hellens R.P."/>
            <person name="Schaffer R.J."/>
        </authorList>
    </citation>
    <scope>NUCLEOTIDE SEQUENCE [LARGE SCALE GENOMIC DNA]</scope>
    <source>
        <strain evidence="4">cv. Red5</strain>
    </source>
</reference>
<dbReference type="GO" id="GO:0000796">
    <property type="term" value="C:condensin complex"/>
    <property type="evidence" value="ECO:0007669"/>
    <property type="project" value="TreeGrafter"/>
</dbReference>
<dbReference type="AlphaFoldDB" id="A0A2R6PV09"/>
<feature type="coiled-coil region" evidence="1">
    <location>
        <begin position="207"/>
        <end position="332"/>
    </location>
</feature>
<feature type="compositionally biased region" description="Low complexity" evidence="2">
    <location>
        <begin position="16"/>
        <end position="28"/>
    </location>
</feature>
<dbReference type="InParanoid" id="A0A2R6PV09"/>
<dbReference type="SUPFAM" id="SSF57997">
    <property type="entry name" value="Tropomyosin"/>
    <property type="match status" value="1"/>
</dbReference>
<dbReference type="STRING" id="1590841.A0A2R6PV09"/>
<feature type="region of interest" description="Disordered" evidence="2">
    <location>
        <begin position="16"/>
        <end position="44"/>
    </location>
</feature>
<evidence type="ECO:0000313" key="3">
    <source>
        <dbReference type="EMBL" id="PSR96852.1"/>
    </source>
</evidence>
<reference evidence="3 4" key="1">
    <citation type="submission" date="2017-07" db="EMBL/GenBank/DDBJ databases">
        <title>An improved, manually edited Actinidia chinensis var. chinensis (kiwifruit) genome highlights the challenges associated with draft genomes and gene prediction in plants.</title>
        <authorList>
            <person name="Pilkington S."/>
            <person name="Crowhurst R."/>
            <person name="Hilario E."/>
            <person name="Nardozza S."/>
            <person name="Fraser L."/>
            <person name="Peng Y."/>
            <person name="Gunaseelan K."/>
            <person name="Simpson R."/>
            <person name="Tahir J."/>
            <person name="Deroles S."/>
            <person name="Templeton K."/>
            <person name="Luo Z."/>
            <person name="Davy M."/>
            <person name="Cheng C."/>
            <person name="Mcneilage M."/>
            <person name="Scaglione D."/>
            <person name="Liu Y."/>
            <person name="Zhang Q."/>
            <person name="Datson P."/>
            <person name="De Silva N."/>
            <person name="Gardiner S."/>
            <person name="Bassett H."/>
            <person name="Chagne D."/>
            <person name="Mccallum J."/>
            <person name="Dzierzon H."/>
            <person name="Deng C."/>
            <person name="Wang Y.-Y."/>
            <person name="Barron N."/>
            <person name="Manako K."/>
            <person name="Bowen J."/>
            <person name="Foster T."/>
            <person name="Erridge Z."/>
            <person name="Tiffin H."/>
            <person name="Waite C."/>
            <person name="Davies K."/>
            <person name="Grierson E."/>
            <person name="Laing W."/>
            <person name="Kirk R."/>
            <person name="Chen X."/>
            <person name="Wood M."/>
            <person name="Montefiori M."/>
            <person name="Brummell D."/>
            <person name="Schwinn K."/>
            <person name="Catanach A."/>
            <person name="Fullerton C."/>
            <person name="Li D."/>
            <person name="Meiyalaghan S."/>
            <person name="Nieuwenhuizen N."/>
            <person name="Read N."/>
            <person name="Prakash R."/>
            <person name="Hunter D."/>
            <person name="Zhang H."/>
            <person name="Mckenzie M."/>
            <person name="Knabel M."/>
            <person name="Harris A."/>
            <person name="Allan A."/>
            <person name="Chen A."/>
            <person name="Janssen B."/>
            <person name="Plunkett B."/>
            <person name="Dwamena C."/>
            <person name="Voogd C."/>
            <person name="Leif D."/>
            <person name="Lafferty D."/>
            <person name="Souleyre E."/>
            <person name="Varkonyi-Gasic E."/>
            <person name="Gambi F."/>
            <person name="Hanley J."/>
            <person name="Yao J.-L."/>
            <person name="Cheung J."/>
            <person name="David K."/>
            <person name="Warren B."/>
            <person name="Marsh K."/>
            <person name="Snowden K."/>
            <person name="Lin-Wang K."/>
            <person name="Brian L."/>
            <person name="Martinez-Sanchez M."/>
            <person name="Wang M."/>
            <person name="Ileperuma N."/>
            <person name="Macnee N."/>
            <person name="Campin R."/>
            <person name="Mcatee P."/>
            <person name="Drummond R."/>
            <person name="Espley R."/>
            <person name="Ireland H."/>
            <person name="Wu R."/>
            <person name="Atkinson R."/>
            <person name="Karunairetnam S."/>
            <person name="Bulley S."/>
            <person name="Chunkath S."/>
            <person name="Hanley Z."/>
            <person name="Storey R."/>
            <person name="Thrimawithana A."/>
            <person name="Thomson S."/>
            <person name="David C."/>
            <person name="Testolin R."/>
        </authorList>
    </citation>
    <scope>NUCLEOTIDE SEQUENCE [LARGE SCALE GENOMIC DNA]</scope>
    <source>
        <strain evidence="4">cv. Red5</strain>
        <tissue evidence="3">Young leaf</tissue>
    </source>
</reference>
<dbReference type="OrthoDB" id="10255522at2759"/>
<evidence type="ECO:0000256" key="1">
    <source>
        <dbReference type="SAM" id="Coils"/>
    </source>
</evidence>
<sequence>MGTSCFSHSLLYQSLSPPSSSSLHPSQSVISNAFPRNRGHSRKNRTAKACLNSHKPNDGVFSKRRSILLLGISVLPFLQLKAKAFEEWPTEEPEIKIAEQKQTAEQTLQGDASPNPSFPLLNGLGVFGSGVLGVLYALARKEEIASEAMIDSMTKKLNEKEAIIVSLEKSFELKLLSEKDERTKQRNKANEEHLSLMNQLKLANSTITRLGQELQSEKRSVADLKAQIENLQTDLSRAAEDKKELEEKMKEKLNSIEFLQEKITLLSSEIKDKEDNLCNLKSLLAAKESELKKLNSAFEQTKDELGGAHSEIKRLKQELLKNEKELELKNGVVNDLNAQVTSLTVERDGSYGKLDLIQREYDDLKSSSEEKADADAKLLKERDKELHGLKEKIDITLNEVSRNEVLVVDLTQEIDNLRKTLDAELSNVKNLKHDLQIAQETLGKSRNEVSELAKQLQQSRSLCSDLKAEICRVQAEFSEARDSFQNSCDEAKNSAEVLAGELMSAKQLLKKTKDKLQIVSHDLASAVENRDILKKELVDVYKRAEIASHDLKEEKKVVTSLNKELQALEKQVSKDRESRKSLETDLEEATKSLDEINCNAMVLSRDLEMAKSEISSLENEKDVIYKSLAEQKQVSQESRESLEDAHNLVMRLGKEREGLKKRENKLEGELALAKGKILRLRSQTNSSKALVNDQHQLNVDTGENNAVPVKKNTRRRKVNTQQDKS</sequence>
<dbReference type="Gramene" id="PSR96852">
    <property type="protein sequence ID" value="PSR96852"/>
    <property type="gene ID" value="CEY00_Acc26906"/>
</dbReference>
<dbReference type="FunCoup" id="A0A2R6PV09">
    <property type="interactions" value="1972"/>
</dbReference>
<keyword evidence="1" id="KW-0175">Coiled coil</keyword>
<dbReference type="Gene3D" id="1.10.287.2610">
    <property type="match status" value="1"/>
</dbReference>
<protein>
    <submittedName>
        <fullName evidence="3">MAR-binding filament-like protein</fullName>
    </submittedName>
</protein>
<evidence type="ECO:0000256" key="2">
    <source>
        <dbReference type="SAM" id="MobiDB-lite"/>
    </source>
</evidence>
<organism evidence="3 4">
    <name type="scientific">Actinidia chinensis var. chinensis</name>
    <name type="common">Chinese soft-hair kiwi</name>
    <dbReference type="NCBI Taxonomy" id="1590841"/>
    <lineage>
        <taxon>Eukaryota</taxon>
        <taxon>Viridiplantae</taxon>
        <taxon>Streptophyta</taxon>
        <taxon>Embryophyta</taxon>
        <taxon>Tracheophyta</taxon>
        <taxon>Spermatophyta</taxon>
        <taxon>Magnoliopsida</taxon>
        <taxon>eudicotyledons</taxon>
        <taxon>Gunneridae</taxon>
        <taxon>Pentapetalae</taxon>
        <taxon>asterids</taxon>
        <taxon>Ericales</taxon>
        <taxon>Actinidiaceae</taxon>
        <taxon>Actinidia</taxon>
    </lineage>
</organism>
<dbReference type="OMA" id="NVKTHFI"/>
<evidence type="ECO:0000313" key="4">
    <source>
        <dbReference type="Proteomes" id="UP000241394"/>
    </source>
</evidence>
<feature type="region of interest" description="Disordered" evidence="2">
    <location>
        <begin position="684"/>
        <end position="725"/>
    </location>
</feature>
<proteinExistence type="predicted"/>
<gene>
    <name evidence="3" type="ORF">CEY00_Acc26906</name>
</gene>
<name>A0A2R6PV09_ACTCC</name>
<comment type="caution">
    <text evidence="3">The sequence shown here is derived from an EMBL/GenBank/DDBJ whole genome shotgun (WGS) entry which is preliminary data.</text>
</comment>
<feature type="coiled-coil region" evidence="1">
    <location>
        <begin position="407"/>
        <end position="469"/>
    </location>
</feature>
<dbReference type="Proteomes" id="UP000241394">
    <property type="component" value="Chromosome LG23"/>
</dbReference>
<accession>A0A2R6PV09</accession>
<dbReference type="PANTHER" id="PTHR43941">
    <property type="entry name" value="STRUCTURAL MAINTENANCE OF CHROMOSOMES PROTEIN 2"/>
    <property type="match status" value="1"/>
</dbReference>
<dbReference type="GO" id="GO:0000785">
    <property type="term" value="C:chromatin"/>
    <property type="evidence" value="ECO:0007669"/>
    <property type="project" value="TreeGrafter"/>
</dbReference>
<dbReference type="PANTHER" id="PTHR43941:SF5">
    <property type="entry name" value="ELKS_RAB6-INTERACTING_CAST FAMILY PROTEIN"/>
    <property type="match status" value="1"/>
</dbReference>
<dbReference type="GO" id="GO:0003682">
    <property type="term" value="F:chromatin binding"/>
    <property type="evidence" value="ECO:0007669"/>
    <property type="project" value="TreeGrafter"/>
</dbReference>
<keyword evidence="4" id="KW-1185">Reference proteome</keyword>
<dbReference type="GO" id="GO:0000793">
    <property type="term" value="C:condensed chromosome"/>
    <property type="evidence" value="ECO:0007669"/>
    <property type="project" value="TreeGrafter"/>
</dbReference>
<dbReference type="GO" id="GO:0007076">
    <property type="term" value="P:mitotic chromosome condensation"/>
    <property type="evidence" value="ECO:0007669"/>
    <property type="project" value="TreeGrafter"/>
</dbReference>
<feature type="coiled-coil region" evidence="1">
    <location>
        <begin position="534"/>
        <end position="676"/>
    </location>
</feature>
<feature type="compositionally biased region" description="Polar residues" evidence="2">
    <location>
        <begin position="684"/>
        <end position="704"/>
    </location>
</feature>